<gene>
    <name evidence="4" type="ORF">HDU87_002735</name>
</gene>
<protein>
    <recommendedName>
        <fullName evidence="3">FAS1 domain-containing protein</fullName>
    </recommendedName>
</protein>
<keyword evidence="1" id="KW-0812">Transmembrane</keyword>
<dbReference type="EMBL" id="JADGJQ010000002">
    <property type="protein sequence ID" value="KAJ3185168.1"/>
    <property type="molecule type" value="Genomic_DNA"/>
</dbReference>
<reference evidence="4" key="1">
    <citation type="submission" date="2020-05" db="EMBL/GenBank/DDBJ databases">
        <title>Phylogenomic resolution of chytrid fungi.</title>
        <authorList>
            <person name="Stajich J.E."/>
            <person name="Amses K."/>
            <person name="Simmons R."/>
            <person name="Seto K."/>
            <person name="Myers J."/>
            <person name="Bonds A."/>
            <person name="Quandt C.A."/>
            <person name="Barry K."/>
            <person name="Liu P."/>
            <person name="Grigoriev I."/>
            <person name="Longcore J.E."/>
            <person name="James T.Y."/>
        </authorList>
    </citation>
    <scope>NUCLEOTIDE SEQUENCE</scope>
    <source>
        <strain evidence="4">JEL0379</strain>
    </source>
</reference>
<evidence type="ECO:0000256" key="2">
    <source>
        <dbReference type="SAM" id="SignalP"/>
    </source>
</evidence>
<evidence type="ECO:0000313" key="5">
    <source>
        <dbReference type="Proteomes" id="UP001212152"/>
    </source>
</evidence>
<dbReference type="SUPFAM" id="SSF82153">
    <property type="entry name" value="FAS1 domain"/>
    <property type="match status" value="1"/>
</dbReference>
<proteinExistence type="predicted"/>
<dbReference type="AlphaFoldDB" id="A0AAD5TRI6"/>
<keyword evidence="2" id="KW-0732">Signal</keyword>
<feature type="signal peptide" evidence="2">
    <location>
        <begin position="1"/>
        <end position="20"/>
    </location>
</feature>
<feature type="chain" id="PRO_5041926882" description="FAS1 domain-containing protein" evidence="2">
    <location>
        <begin position="21"/>
        <end position="309"/>
    </location>
</feature>
<name>A0AAD5TRI6_9FUNG</name>
<keyword evidence="5" id="KW-1185">Reference proteome</keyword>
<evidence type="ECO:0000256" key="1">
    <source>
        <dbReference type="SAM" id="Phobius"/>
    </source>
</evidence>
<keyword evidence="1" id="KW-0472">Membrane</keyword>
<organism evidence="4 5">
    <name type="scientific">Geranomyces variabilis</name>
    <dbReference type="NCBI Taxonomy" id="109894"/>
    <lineage>
        <taxon>Eukaryota</taxon>
        <taxon>Fungi</taxon>
        <taxon>Fungi incertae sedis</taxon>
        <taxon>Chytridiomycota</taxon>
        <taxon>Chytridiomycota incertae sedis</taxon>
        <taxon>Chytridiomycetes</taxon>
        <taxon>Spizellomycetales</taxon>
        <taxon>Powellomycetaceae</taxon>
        <taxon>Geranomyces</taxon>
    </lineage>
</organism>
<evidence type="ECO:0000259" key="3">
    <source>
        <dbReference type="Pfam" id="PF02469"/>
    </source>
</evidence>
<dbReference type="Pfam" id="PF02469">
    <property type="entry name" value="Fasciclin"/>
    <property type="match status" value="1"/>
</dbReference>
<dbReference type="InterPro" id="IPR000782">
    <property type="entry name" value="FAS1_domain"/>
</dbReference>
<dbReference type="Proteomes" id="UP001212152">
    <property type="component" value="Unassembled WGS sequence"/>
</dbReference>
<comment type="caution">
    <text evidence="4">The sequence shown here is derived from an EMBL/GenBank/DDBJ whole genome shotgun (WGS) entry which is preliminary data.</text>
</comment>
<accession>A0AAD5TRI6</accession>
<keyword evidence="1" id="KW-1133">Transmembrane helix</keyword>
<dbReference type="Gene3D" id="2.30.180.10">
    <property type="entry name" value="FAS1 domain"/>
    <property type="match status" value="1"/>
</dbReference>
<evidence type="ECO:0000313" key="4">
    <source>
        <dbReference type="EMBL" id="KAJ3185168.1"/>
    </source>
</evidence>
<feature type="transmembrane region" description="Helical" evidence="1">
    <location>
        <begin position="287"/>
        <end position="308"/>
    </location>
</feature>
<feature type="domain" description="FAS1" evidence="3">
    <location>
        <begin position="57"/>
        <end position="127"/>
    </location>
</feature>
<sequence>MRISLFALFAATATAGSAFAQVLHLPTNTIWENLVAYDQSVDSGNNTYHMSIVNEHAAPLKELLSGPGPFTVFFPSDHSFNSIQGSDPAYYQQLTTDNSLMLATLEYFITDGTYDIFTNPPAARLPSILKPSTLLAQIVPNGPDAPAGWVACSVTATGDPTEVYVVHTMPSSNGILYVTGFSHVLHAPPEAIAAAAAAGGVIPHVTVAASSAAPSSTIASSTRASSSSSSSSVAISTSTSIVSTTPALSTFTAVPTTATIASSSSSAASTATAAAGNASSGASASAVVANTLTLGGVVAAAAVFSLWAM</sequence>
<dbReference type="InterPro" id="IPR036378">
    <property type="entry name" value="FAS1_dom_sf"/>
</dbReference>